<dbReference type="CDD" id="cd00156">
    <property type="entry name" value="REC"/>
    <property type="match status" value="1"/>
</dbReference>
<dbReference type="InterPro" id="IPR001789">
    <property type="entry name" value="Sig_transdc_resp-reg_receiver"/>
</dbReference>
<evidence type="ECO:0000313" key="4">
    <source>
        <dbReference type="EMBL" id="RFM29980.1"/>
    </source>
</evidence>
<dbReference type="Gene3D" id="3.40.50.2300">
    <property type="match status" value="1"/>
</dbReference>
<evidence type="ECO:0000256" key="1">
    <source>
        <dbReference type="ARBA" id="ARBA00022553"/>
    </source>
</evidence>
<dbReference type="SMART" id="SM00448">
    <property type="entry name" value="REC"/>
    <property type="match status" value="1"/>
</dbReference>
<feature type="domain" description="Response regulatory" evidence="3">
    <location>
        <begin position="11"/>
        <end position="126"/>
    </location>
</feature>
<organism evidence="4 5">
    <name type="scientific">Deminuibacter soli</name>
    <dbReference type="NCBI Taxonomy" id="2291815"/>
    <lineage>
        <taxon>Bacteria</taxon>
        <taxon>Pseudomonadati</taxon>
        <taxon>Bacteroidota</taxon>
        <taxon>Chitinophagia</taxon>
        <taxon>Chitinophagales</taxon>
        <taxon>Chitinophagaceae</taxon>
        <taxon>Deminuibacter</taxon>
    </lineage>
</organism>
<keyword evidence="1 2" id="KW-0597">Phosphoprotein</keyword>
<dbReference type="Pfam" id="PF00072">
    <property type="entry name" value="Response_reg"/>
    <property type="match status" value="1"/>
</dbReference>
<feature type="modified residue" description="4-aspartylphosphate" evidence="2">
    <location>
        <position position="60"/>
    </location>
</feature>
<dbReference type="Proteomes" id="UP000261284">
    <property type="component" value="Unassembled WGS sequence"/>
</dbReference>
<accession>A0A3E1NPZ2</accession>
<dbReference type="InterPro" id="IPR011006">
    <property type="entry name" value="CheY-like_superfamily"/>
</dbReference>
<dbReference type="GO" id="GO:0000160">
    <property type="term" value="P:phosphorelay signal transduction system"/>
    <property type="evidence" value="ECO:0007669"/>
    <property type="project" value="InterPro"/>
</dbReference>
<evidence type="ECO:0000256" key="2">
    <source>
        <dbReference type="PROSITE-ProRule" id="PRU00169"/>
    </source>
</evidence>
<comment type="caution">
    <text evidence="4">The sequence shown here is derived from an EMBL/GenBank/DDBJ whole genome shotgun (WGS) entry which is preliminary data.</text>
</comment>
<dbReference type="PANTHER" id="PTHR44591:SF3">
    <property type="entry name" value="RESPONSE REGULATORY DOMAIN-CONTAINING PROTEIN"/>
    <property type="match status" value="1"/>
</dbReference>
<dbReference type="SUPFAM" id="SSF52172">
    <property type="entry name" value="CheY-like"/>
    <property type="match status" value="1"/>
</dbReference>
<dbReference type="PROSITE" id="PS50110">
    <property type="entry name" value="RESPONSE_REGULATORY"/>
    <property type="match status" value="1"/>
</dbReference>
<reference evidence="4 5" key="1">
    <citation type="submission" date="2018-08" db="EMBL/GenBank/DDBJ databases">
        <title>Chitinophagaceae sp. K23C18032701, a novel bacterium isolated from forest soil.</title>
        <authorList>
            <person name="Wang C."/>
        </authorList>
    </citation>
    <scope>NUCLEOTIDE SEQUENCE [LARGE SCALE GENOMIC DNA]</scope>
    <source>
        <strain evidence="4 5">K23C18032701</strain>
    </source>
</reference>
<name>A0A3E1NPZ2_9BACT</name>
<dbReference type="InterPro" id="IPR050595">
    <property type="entry name" value="Bact_response_regulator"/>
</dbReference>
<sequence length="128" mass="14184">MLLTNILRRMKILVAEEEPLMLKTLQLKLKKEGHEVFGCADGRFALEAIQHLLPDLVITDTNLPHLSGLQLISAVKSIIQKKIPVIVVSASAQDDMIADALDRGAADYIVKPFSLADIAQRIKKFIAR</sequence>
<dbReference type="EMBL" id="QTJU01000001">
    <property type="protein sequence ID" value="RFM29980.1"/>
    <property type="molecule type" value="Genomic_DNA"/>
</dbReference>
<evidence type="ECO:0000259" key="3">
    <source>
        <dbReference type="PROSITE" id="PS50110"/>
    </source>
</evidence>
<keyword evidence="5" id="KW-1185">Reference proteome</keyword>
<gene>
    <name evidence="4" type="ORF">DXN05_03135</name>
</gene>
<proteinExistence type="predicted"/>
<dbReference type="PANTHER" id="PTHR44591">
    <property type="entry name" value="STRESS RESPONSE REGULATOR PROTEIN 1"/>
    <property type="match status" value="1"/>
</dbReference>
<dbReference type="AlphaFoldDB" id="A0A3E1NPZ2"/>
<evidence type="ECO:0000313" key="5">
    <source>
        <dbReference type="Proteomes" id="UP000261284"/>
    </source>
</evidence>
<protein>
    <submittedName>
        <fullName evidence="4">Response regulator</fullName>
    </submittedName>
</protein>